<evidence type="ECO:0000313" key="1">
    <source>
        <dbReference type="EMBL" id="PSR72096.1"/>
    </source>
</evidence>
<proteinExistence type="predicted"/>
<dbReference type="OrthoDB" id="2418900at2759"/>
<evidence type="ECO:0000313" key="2">
    <source>
        <dbReference type="Proteomes" id="UP000186601"/>
    </source>
</evidence>
<gene>
    <name evidence="1" type="ORF">PHLCEN_2v12032</name>
</gene>
<organism evidence="1 2">
    <name type="scientific">Hermanssonia centrifuga</name>
    <dbReference type="NCBI Taxonomy" id="98765"/>
    <lineage>
        <taxon>Eukaryota</taxon>
        <taxon>Fungi</taxon>
        <taxon>Dikarya</taxon>
        <taxon>Basidiomycota</taxon>
        <taxon>Agaricomycotina</taxon>
        <taxon>Agaricomycetes</taxon>
        <taxon>Polyporales</taxon>
        <taxon>Meruliaceae</taxon>
        <taxon>Hermanssonia</taxon>
    </lineage>
</organism>
<reference evidence="1 2" key="1">
    <citation type="submission" date="2018-02" db="EMBL/GenBank/DDBJ databases">
        <title>Genome sequence of the basidiomycete white-rot fungus Phlebia centrifuga.</title>
        <authorList>
            <person name="Granchi Z."/>
            <person name="Peng M."/>
            <person name="de Vries R.P."/>
            <person name="Hilden K."/>
            <person name="Makela M.R."/>
            <person name="Grigoriev I."/>
            <person name="Riley R."/>
        </authorList>
    </citation>
    <scope>NUCLEOTIDE SEQUENCE [LARGE SCALE GENOMIC DNA]</scope>
    <source>
        <strain evidence="1 2">FBCC195</strain>
    </source>
</reference>
<sequence>MPIIPQLAPNRCSFCHKRLATPIGVKLHIQNTDGCRRRWEAWVECKRSSKVAAHPSPPSLSNEDATPVNIDPPMDIDEFFAPLQYHPPGPSQKATVEDVPDDDDLARFVRYYPKPVALVLRRGENMFDEWRRTNEEEGRSRWAPFADEGEWELARWLLKNVGQNKIDEFLKLKTTRLPMRATVHRQIQRCDLSSGSKYTFFQKVDQLPEANPWIYDELTVTGDVLGEDGKLLTERLDLWRRDPVECIRELIGKPSLQDVMGYAPEQVFSDEEATNRIYDEMWTGDWWWEVQDKLPAGATVAPVILASDKTKLSQFRGDQTAWPVYLSIGNIAKATRRQVTAHATVLVGYIPVTKLQCFSDATRSLAGYRLFHHCMKNIVNPLVEAGKVGVEMTCADGWVRRVFPIVAAYVADFPEQCLVANVRESYCPRGLITPENRGEPSGCLLRSVSESLSILDKHQRGEDPPEFHERGMRPVYEPFWRDLPNCDIFACMTPDIMHQLHKGVFKDHLVSWCTKLIGDSEMDRRFMAIAEVPGLRHFKKGISHVSQWTNSERKEMQKVFVALLSGAVSAEVLKVVQAVIDFIYIAQFQQQTTQTLAALRTAYDTFHRHKGVFISLHVREHFNIPKVHAMFHYFEAIEKKGALDGYNTELAERLHIDFAKEGYRAGNHRDYIANMTKWLQRQEAANLREDYLDWLHQEEAAAAASLKKKVGSCVDGPEGDESDNEENTIDKRQDLRFLPSKNPRLYRIAIKCPSPRMALGVLEQAHGACEFLPALTAFLKLHFPQTTSSLPTRLTRYHIYKQLKVEQPWNRYVASSVSFDKIRATAAVPAHGRSRFVPQHLDTAIIIEDPSVYNAKLKGSLNGLRVGRVRVIFELPAEYGRLSHPLAYVEWFTPFGRVENNTRMLQVSRSTRNRKQNADVVTVDRILGACHLVGKTGLEIDRSWGSENVLETAT</sequence>
<dbReference type="InterPro" id="IPR041078">
    <property type="entry name" value="Plavaka"/>
</dbReference>
<name>A0A2R6NI89_9APHY</name>
<keyword evidence="2" id="KW-1185">Reference proteome</keyword>
<dbReference type="STRING" id="98765.A0A2R6NI89"/>
<dbReference type="AlphaFoldDB" id="A0A2R6NI89"/>
<protein>
    <submittedName>
        <fullName evidence="1">Uncharacterized protein</fullName>
    </submittedName>
</protein>
<dbReference type="EMBL" id="MLYV02001216">
    <property type="protein sequence ID" value="PSR72096.1"/>
    <property type="molecule type" value="Genomic_DNA"/>
</dbReference>
<dbReference type="Pfam" id="PF18759">
    <property type="entry name" value="Plavaka"/>
    <property type="match status" value="1"/>
</dbReference>
<accession>A0A2R6NI89</accession>
<dbReference type="Proteomes" id="UP000186601">
    <property type="component" value="Unassembled WGS sequence"/>
</dbReference>
<comment type="caution">
    <text evidence="1">The sequence shown here is derived from an EMBL/GenBank/DDBJ whole genome shotgun (WGS) entry which is preliminary data.</text>
</comment>
<feature type="non-terminal residue" evidence="1">
    <location>
        <position position="954"/>
    </location>
</feature>